<dbReference type="PANTHER" id="PTHR32439:SF0">
    <property type="entry name" value="FERREDOXIN--NITRITE REDUCTASE, CHLOROPLASTIC"/>
    <property type="match status" value="1"/>
</dbReference>
<evidence type="ECO:0000256" key="2">
    <source>
        <dbReference type="ARBA" id="ARBA00022485"/>
    </source>
</evidence>
<dbReference type="EMBL" id="QBML01000013">
    <property type="protein sequence ID" value="PZO40794.1"/>
    <property type="molecule type" value="Genomic_DNA"/>
</dbReference>
<keyword evidence="7" id="KW-0411">Iron-sulfur</keyword>
<comment type="similarity">
    <text evidence="1">Belongs to the nitrite and sulfite reductase 4Fe-4S domain family.</text>
</comment>
<keyword evidence="2" id="KW-0004">4Fe-4S</keyword>
<dbReference type="InterPro" id="IPR006067">
    <property type="entry name" value="NO2/SO3_Rdtase_4Fe4S_dom"/>
</dbReference>
<dbReference type="PROSITE" id="PS00365">
    <property type="entry name" value="NIR_SIR"/>
    <property type="match status" value="1"/>
</dbReference>
<protein>
    <submittedName>
        <fullName evidence="10">Precorrin-3B synthase</fullName>
    </submittedName>
</protein>
<feature type="domain" description="Nitrite/Sulfite reductase ferredoxin-like" evidence="9">
    <location>
        <begin position="34"/>
        <end position="78"/>
    </location>
</feature>
<organism evidence="10 11">
    <name type="scientific">Pseudanabaena frigida</name>
    <dbReference type="NCBI Taxonomy" id="945775"/>
    <lineage>
        <taxon>Bacteria</taxon>
        <taxon>Bacillati</taxon>
        <taxon>Cyanobacteriota</taxon>
        <taxon>Cyanophyceae</taxon>
        <taxon>Pseudanabaenales</taxon>
        <taxon>Pseudanabaenaceae</taxon>
        <taxon>Pseudanabaena</taxon>
    </lineage>
</organism>
<dbReference type="Gene3D" id="3.30.413.10">
    <property type="entry name" value="Sulfite Reductase Hemoprotein, domain 1"/>
    <property type="match status" value="2"/>
</dbReference>
<dbReference type="NCBIfam" id="TIGR02435">
    <property type="entry name" value="CobG"/>
    <property type="match status" value="1"/>
</dbReference>
<accession>A0A2W4W6I2</accession>
<evidence type="ECO:0000313" key="10">
    <source>
        <dbReference type="EMBL" id="PZO40794.1"/>
    </source>
</evidence>
<dbReference type="PANTHER" id="PTHR32439">
    <property type="entry name" value="FERREDOXIN--NITRITE REDUCTASE, CHLOROPLASTIC"/>
    <property type="match status" value="1"/>
</dbReference>
<dbReference type="InterPro" id="IPR051329">
    <property type="entry name" value="NIR_SIR_4Fe-4S"/>
</dbReference>
<feature type="domain" description="Nitrite/sulphite reductase 4Fe-4S" evidence="8">
    <location>
        <begin position="393"/>
        <end position="523"/>
    </location>
</feature>
<dbReference type="GO" id="GO:0016491">
    <property type="term" value="F:oxidoreductase activity"/>
    <property type="evidence" value="ECO:0007669"/>
    <property type="project" value="UniProtKB-KW"/>
</dbReference>
<evidence type="ECO:0000259" key="8">
    <source>
        <dbReference type="Pfam" id="PF01077"/>
    </source>
</evidence>
<evidence type="ECO:0000256" key="5">
    <source>
        <dbReference type="ARBA" id="ARBA00023002"/>
    </source>
</evidence>
<dbReference type="InterPro" id="IPR005117">
    <property type="entry name" value="NiRdtase/SiRdtase_haem-b_fer"/>
</dbReference>
<dbReference type="Gene3D" id="3.90.480.10">
    <property type="entry name" value="Sulfite Reductase Hemoprotein,Domain 2"/>
    <property type="match status" value="1"/>
</dbReference>
<dbReference type="Proteomes" id="UP000249467">
    <property type="component" value="Unassembled WGS sequence"/>
</dbReference>
<gene>
    <name evidence="10" type="primary">cobG</name>
    <name evidence="10" type="ORF">DCF19_10810</name>
</gene>
<comment type="caution">
    <text evidence="10">The sequence shown here is derived from an EMBL/GenBank/DDBJ whole genome shotgun (WGS) entry which is preliminary data.</text>
</comment>
<dbReference type="GO" id="GO:0046872">
    <property type="term" value="F:metal ion binding"/>
    <property type="evidence" value="ECO:0007669"/>
    <property type="project" value="UniProtKB-KW"/>
</dbReference>
<sequence length="525" mass="58249">MRLYNAINFLEFSQLQSTTAICPSLFNAATAQDGILSRIRLPAGLITSTQCEVLLQVVNQFGNGEIQITNRANLQIRTDRALPEEVLLDFQDYGLASSAESMDGLRNMMASPSAGIDAHAKINTIPLVKAWNFYLLQHPELVILSNKFSICFDGGETIRVTDRPNDICLVATEINGEIYFDLHLGLGDRGDSPVPVGVLIPQTQVLEVLAALTEVYRQYTQQKLEQKTHSRSRPPRLRELLHDWGVEKYLALVKEKLRSPLPPLERGALDDLNNNNKNKVSLFKGDAEGRGITSLNEAISSRLERASFQHIGIHPQKQSGLFYIGVVVPLGRLTSQQLAGLASLAKQYGGGALRLTPWQNLLITDIAEADLEQVTQEILNLGLHISAHHPYAAIAACSGYKGCKSALTDTQADAKAIASYLEKCIQLDYPINLHFSGCDKSCAQHHASDIAIVGQASETYKIYVGDGEVDFGRELYAEYTAHELPQLMERLLNIYQNQRQNPEQSFREFVNQCNLQELREAIDHA</sequence>
<dbReference type="InterPro" id="IPR045854">
    <property type="entry name" value="NO2/SO3_Rdtase_4Fe4S_sf"/>
</dbReference>
<reference evidence="10 11" key="2">
    <citation type="submission" date="2018-06" db="EMBL/GenBank/DDBJ databases">
        <title>Metagenomic assembly of (sub)arctic Cyanobacteria and their associated microbiome from non-axenic cultures.</title>
        <authorList>
            <person name="Baurain D."/>
        </authorList>
    </citation>
    <scope>NUCLEOTIDE SEQUENCE [LARGE SCALE GENOMIC DNA]</scope>
    <source>
        <strain evidence="10">ULC066bin1</strain>
    </source>
</reference>
<dbReference type="GO" id="GO:0051539">
    <property type="term" value="F:4 iron, 4 sulfur cluster binding"/>
    <property type="evidence" value="ECO:0007669"/>
    <property type="project" value="UniProtKB-KW"/>
</dbReference>
<dbReference type="InterPro" id="IPR036136">
    <property type="entry name" value="Nit/Sulf_reduc_fer-like_dom_sf"/>
</dbReference>
<keyword evidence="6" id="KW-0408">Iron</keyword>
<dbReference type="Pfam" id="PF01077">
    <property type="entry name" value="NIR_SIR"/>
    <property type="match status" value="2"/>
</dbReference>
<keyword evidence="5" id="KW-0560">Oxidoreductase</keyword>
<dbReference type="PRINTS" id="PR00397">
    <property type="entry name" value="SIROHAEM"/>
</dbReference>
<evidence type="ECO:0000259" key="9">
    <source>
        <dbReference type="Pfam" id="PF03460"/>
    </source>
</evidence>
<dbReference type="InterPro" id="IPR012798">
    <property type="entry name" value="Cbl_synth_CobG-like"/>
</dbReference>
<name>A0A2W4W6I2_9CYAN</name>
<dbReference type="SUPFAM" id="SSF55124">
    <property type="entry name" value="Nitrite/Sulfite reductase N-terminal domain-like"/>
    <property type="match status" value="2"/>
</dbReference>
<evidence type="ECO:0000256" key="3">
    <source>
        <dbReference type="ARBA" id="ARBA00022617"/>
    </source>
</evidence>
<dbReference type="InterPro" id="IPR006066">
    <property type="entry name" value="NO2/SO3_Rdtase_FeS/sirohaem_BS"/>
</dbReference>
<dbReference type="AlphaFoldDB" id="A0A2W4W6I2"/>
<feature type="domain" description="Nitrite/sulphite reductase 4Fe-4S" evidence="8">
    <location>
        <begin position="101"/>
        <end position="258"/>
    </location>
</feature>
<evidence type="ECO:0000256" key="4">
    <source>
        <dbReference type="ARBA" id="ARBA00022723"/>
    </source>
</evidence>
<dbReference type="GO" id="GO:0020037">
    <property type="term" value="F:heme binding"/>
    <property type="evidence" value="ECO:0007669"/>
    <property type="project" value="InterPro"/>
</dbReference>
<keyword evidence="3" id="KW-0349">Heme</keyword>
<dbReference type="SUPFAM" id="SSF56014">
    <property type="entry name" value="Nitrite and sulphite reductase 4Fe-4S domain-like"/>
    <property type="match status" value="2"/>
</dbReference>
<keyword evidence="4" id="KW-0479">Metal-binding</keyword>
<proteinExistence type="inferred from homology"/>
<evidence type="ECO:0000256" key="1">
    <source>
        <dbReference type="ARBA" id="ARBA00010429"/>
    </source>
</evidence>
<reference evidence="10 11" key="1">
    <citation type="submission" date="2018-04" db="EMBL/GenBank/DDBJ databases">
        <authorList>
            <person name="Go L.Y."/>
            <person name="Mitchell J.A."/>
        </authorList>
    </citation>
    <scope>NUCLEOTIDE SEQUENCE [LARGE SCALE GENOMIC DNA]</scope>
    <source>
        <strain evidence="10">ULC066bin1</strain>
    </source>
</reference>
<evidence type="ECO:0000256" key="7">
    <source>
        <dbReference type="ARBA" id="ARBA00023014"/>
    </source>
</evidence>
<evidence type="ECO:0000256" key="6">
    <source>
        <dbReference type="ARBA" id="ARBA00023004"/>
    </source>
</evidence>
<evidence type="ECO:0000313" key="11">
    <source>
        <dbReference type="Proteomes" id="UP000249467"/>
    </source>
</evidence>
<dbReference type="Pfam" id="PF03460">
    <property type="entry name" value="NIR_SIR_ferr"/>
    <property type="match status" value="2"/>
</dbReference>
<feature type="domain" description="Nitrite/Sulfite reductase ferredoxin-like" evidence="9">
    <location>
        <begin position="314"/>
        <end position="379"/>
    </location>
</feature>